<feature type="compositionally biased region" description="Polar residues" evidence="1">
    <location>
        <begin position="404"/>
        <end position="414"/>
    </location>
</feature>
<dbReference type="GO" id="GO:0004725">
    <property type="term" value="F:protein tyrosine phosphatase activity"/>
    <property type="evidence" value="ECO:0007669"/>
    <property type="project" value="InterPro"/>
</dbReference>
<feature type="compositionally biased region" description="Basic residues" evidence="1">
    <location>
        <begin position="941"/>
        <end position="957"/>
    </location>
</feature>
<feature type="compositionally biased region" description="Basic and acidic residues" evidence="1">
    <location>
        <begin position="984"/>
        <end position="994"/>
    </location>
</feature>
<evidence type="ECO:0008006" key="6">
    <source>
        <dbReference type="Google" id="ProtNLM"/>
    </source>
</evidence>
<feature type="domain" description="Tyrosine-protein phosphatase" evidence="2">
    <location>
        <begin position="87"/>
        <end position="337"/>
    </location>
</feature>
<dbReference type="SUPFAM" id="SSF52799">
    <property type="entry name" value="(Phosphotyrosine protein) phosphatases II"/>
    <property type="match status" value="1"/>
</dbReference>
<dbReference type="EMBL" id="JAUCMV010000006">
    <property type="protein sequence ID" value="KAK0390387.1"/>
    <property type="molecule type" value="Genomic_DNA"/>
</dbReference>
<dbReference type="InterPro" id="IPR003595">
    <property type="entry name" value="Tyr_Pase_cat"/>
</dbReference>
<dbReference type="PRINTS" id="PR00700">
    <property type="entry name" value="PRTYPHPHTASE"/>
</dbReference>
<accession>A0AA39GQT0</accession>
<dbReference type="Gene3D" id="3.90.190.10">
    <property type="entry name" value="Protein tyrosine phosphatase superfamily"/>
    <property type="match status" value="1"/>
</dbReference>
<feature type="region of interest" description="Disordered" evidence="1">
    <location>
        <begin position="1"/>
        <end position="67"/>
    </location>
</feature>
<feature type="compositionally biased region" description="Basic and acidic residues" evidence="1">
    <location>
        <begin position="370"/>
        <end position="379"/>
    </location>
</feature>
<dbReference type="PANTHER" id="PTHR46163:SF2">
    <property type="entry name" value="PROTEIN-TYROSINE PHOSPHATASE"/>
    <property type="match status" value="1"/>
</dbReference>
<feature type="domain" description="Tyrosine specific protein phosphatases" evidence="3">
    <location>
        <begin position="259"/>
        <end position="328"/>
    </location>
</feature>
<dbReference type="InterPro" id="IPR029021">
    <property type="entry name" value="Prot-tyrosine_phosphatase-like"/>
</dbReference>
<dbReference type="PROSITE" id="PS50056">
    <property type="entry name" value="TYR_PHOSPHATASE_2"/>
    <property type="match status" value="1"/>
</dbReference>
<evidence type="ECO:0000259" key="3">
    <source>
        <dbReference type="PROSITE" id="PS50056"/>
    </source>
</evidence>
<feature type="region of interest" description="Disordered" evidence="1">
    <location>
        <begin position="361"/>
        <end position="415"/>
    </location>
</feature>
<evidence type="ECO:0000313" key="5">
    <source>
        <dbReference type="Proteomes" id="UP001175271"/>
    </source>
</evidence>
<sequence length="1058" mass="122452">MTAKSAMKPSPTKRKHAKDKIRRAGKQEDSVNTQTNEDPNNDDGTQIERRTKERSKLNRKGNKEGHPDAQLLRHFCLDTMKTGVAKLSKEFNETRAASLKQSIARTAFDKNMDKNRYKDVVCGDEGRVVLTWPPGHANDYIHANWVPVKGEKKYICTQGPTEKTVEDFWRLVWQENIKAIIMLCGVMEMGKKKCEQYWPAKQDDTMISGALTIKNMKVSEAEKVLVSTFLEITHEGKTHKVEHIIWNGWPDRGVPDNHLGCLRLIRKISPMSPVIVHCSAGIGRTGTIVGLDMCLHNLASSEKVVMADIVKELRVYRHGSVQTDVQYIYMHRVLFALAENHKAVTKEDIRSFITENHHSYYESDAEGSEDAFKVEERSSASEVDQETSAEESESSDDDEEDATRPSSKTSQRISSAHKKNVVSNFIELYKQEAFDLLISEVGKYPDFYSLALFGIKHFTHLKGITKASWHKIVSSLRVVAPDICEELTWETWRSIRLRYRYRSCPRLIKNKIPYLNELEKGKGSRIKPLASYGDDAVILFLNEVQNYPQFYRHTVAKVYSADKLRTEEAKQIWKKILAVMRENYPGVKEQAVWSCWRTCRRNYRNPNDVKVGRFKEHLRFLHKMTEMKKLERTEQPNNKTAIHHQSLRLKYGLGALDLMLQEIGKYPEVYTVYMPSMVFVDDLPEDGQKAFRKVLSVMRETYKDVPEDMAWKTWRKFREKYHTKNCPKRYIGKVKYLDEWRTKRTITNEISTSVRKGRSCATVAPMRESSVSSVSSVSTDTYEAEEIEKIGTELLKNRSSFVSTMDSFMLNNSRRAALHLIKGVSKHRDFYYLRLANHTTPDTLKKDSKELWTMIVEELKKKFPSVDDLEAYKAWRSLRMGYHMSQCPKNWRGKAPFLDEFNPNPRGVSRTKRRKTDNLSTSESENEEICSTSSEGDRPPKAKKRKIVKSSKYRKRKMEYSDSEDDDQGKSDYIIDESVDYDSGELHPADKDNTDEPDDNTDEPDGGLNFHTLAHERYDFETKLRNYWNGIHVSEEACVALRRRILTIIHNLYDLIGE</sequence>
<dbReference type="PROSITE" id="PS00383">
    <property type="entry name" value="TYR_PHOSPHATASE_1"/>
    <property type="match status" value="1"/>
</dbReference>
<proteinExistence type="predicted"/>
<feature type="region of interest" description="Disordered" evidence="1">
    <location>
        <begin position="893"/>
        <end position="1007"/>
    </location>
</feature>
<comment type="caution">
    <text evidence="4">The sequence shown here is derived from an EMBL/GenBank/DDBJ whole genome shotgun (WGS) entry which is preliminary data.</text>
</comment>
<organism evidence="4 5">
    <name type="scientific">Steinernema hermaphroditum</name>
    <dbReference type="NCBI Taxonomy" id="289476"/>
    <lineage>
        <taxon>Eukaryota</taxon>
        <taxon>Metazoa</taxon>
        <taxon>Ecdysozoa</taxon>
        <taxon>Nematoda</taxon>
        <taxon>Chromadorea</taxon>
        <taxon>Rhabditida</taxon>
        <taxon>Tylenchina</taxon>
        <taxon>Panagrolaimomorpha</taxon>
        <taxon>Strongyloidoidea</taxon>
        <taxon>Steinernematidae</taxon>
        <taxon>Steinernema</taxon>
    </lineage>
</organism>
<feature type="compositionally biased region" description="Acidic residues" evidence="1">
    <location>
        <begin position="995"/>
        <end position="1005"/>
    </location>
</feature>
<dbReference type="InterPro" id="IPR016130">
    <property type="entry name" value="Tyr_Pase_AS"/>
</dbReference>
<feature type="compositionally biased region" description="Acidic residues" evidence="1">
    <location>
        <begin position="974"/>
        <end position="983"/>
    </location>
</feature>
<dbReference type="Proteomes" id="UP001175271">
    <property type="component" value="Unassembled WGS sequence"/>
</dbReference>
<dbReference type="SMART" id="SM00404">
    <property type="entry name" value="PTPc_motif"/>
    <property type="match status" value="1"/>
</dbReference>
<evidence type="ECO:0000256" key="1">
    <source>
        <dbReference type="SAM" id="MobiDB-lite"/>
    </source>
</evidence>
<dbReference type="PANTHER" id="PTHR46163">
    <property type="entry name" value="TYROSINE-PROTEIN PHOSPHATASE-RELATED"/>
    <property type="match status" value="1"/>
</dbReference>
<dbReference type="Pfam" id="PF00102">
    <property type="entry name" value="Y_phosphatase"/>
    <property type="match status" value="1"/>
</dbReference>
<name>A0AA39GQT0_9BILA</name>
<dbReference type="InterPro" id="IPR052782">
    <property type="entry name" value="Oocyte-zygote_transition_reg"/>
</dbReference>
<feature type="compositionally biased region" description="Polar residues" evidence="1">
    <location>
        <begin position="918"/>
        <end position="934"/>
    </location>
</feature>
<dbReference type="CDD" id="cd00047">
    <property type="entry name" value="PTPc"/>
    <property type="match status" value="1"/>
</dbReference>
<dbReference type="AlphaFoldDB" id="A0AA39GQT0"/>
<feature type="compositionally biased region" description="Basic and acidic residues" evidence="1">
    <location>
        <begin position="46"/>
        <end position="67"/>
    </location>
</feature>
<dbReference type="PROSITE" id="PS50055">
    <property type="entry name" value="TYR_PHOSPHATASE_PTP"/>
    <property type="match status" value="1"/>
</dbReference>
<protein>
    <recommendedName>
        <fullName evidence="6">Protein-tyrosine-phosphatase</fullName>
    </recommendedName>
</protein>
<reference evidence="4" key="1">
    <citation type="submission" date="2023-06" db="EMBL/GenBank/DDBJ databases">
        <title>Genomic analysis of the entomopathogenic nematode Steinernema hermaphroditum.</title>
        <authorList>
            <person name="Schwarz E.M."/>
            <person name="Heppert J.K."/>
            <person name="Baniya A."/>
            <person name="Schwartz H.T."/>
            <person name="Tan C.-H."/>
            <person name="Antoshechkin I."/>
            <person name="Sternberg P.W."/>
            <person name="Goodrich-Blair H."/>
            <person name="Dillman A.R."/>
        </authorList>
    </citation>
    <scope>NUCLEOTIDE SEQUENCE</scope>
    <source>
        <strain evidence="4">PS9179</strain>
        <tissue evidence="4">Whole animal</tissue>
    </source>
</reference>
<evidence type="ECO:0000259" key="2">
    <source>
        <dbReference type="PROSITE" id="PS50055"/>
    </source>
</evidence>
<feature type="compositionally biased region" description="Polar residues" evidence="1">
    <location>
        <begin position="30"/>
        <end position="44"/>
    </location>
</feature>
<keyword evidence="5" id="KW-1185">Reference proteome</keyword>
<evidence type="ECO:0000313" key="4">
    <source>
        <dbReference type="EMBL" id="KAK0390387.1"/>
    </source>
</evidence>
<dbReference type="SMART" id="SM00194">
    <property type="entry name" value="PTPc"/>
    <property type="match status" value="1"/>
</dbReference>
<feature type="compositionally biased region" description="Basic residues" evidence="1">
    <location>
        <begin position="11"/>
        <end position="24"/>
    </location>
</feature>
<gene>
    <name evidence="4" type="ORF">QR680_019333</name>
</gene>
<dbReference type="InterPro" id="IPR000242">
    <property type="entry name" value="PTP_cat"/>
</dbReference>
<dbReference type="InterPro" id="IPR000387">
    <property type="entry name" value="Tyr_Pase_dom"/>
</dbReference>
<feature type="compositionally biased region" description="Acidic residues" evidence="1">
    <location>
        <begin position="383"/>
        <end position="401"/>
    </location>
</feature>